<name>A0ABT0Y877_9ACTN</name>
<evidence type="ECO:0000256" key="3">
    <source>
        <dbReference type="ARBA" id="ARBA00022741"/>
    </source>
</evidence>
<dbReference type="SUPFAM" id="SSF52540">
    <property type="entry name" value="P-loop containing nucleoside triphosphate hydrolases"/>
    <property type="match status" value="1"/>
</dbReference>
<evidence type="ECO:0000256" key="5">
    <source>
        <dbReference type="RuleBase" id="RU003330"/>
    </source>
</evidence>
<evidence type="ECO:0000313" key="8">
    <source>
        <dbReference type="Proteomes" id="UP001523216"/>
    </source>
</evidence>
<evidence type="ECO:0000256" key="4">
    <source>
        <dbReference type="ARBA" id="ARBA00022777"/>
    </source>
</evidence>
<comment type="subcellular location">
    <subcellularLocation>
        <location evidence="6">Cytoplasm</location>
    </subcellularLocation>
</comment>
<keyword evidence="3 6" id="KW-0547">Nucleotide-binding</keyword>
<dbReference type="EMBL" id="JAMQOL010000047">
    <property type="protein sequence ID" value="MCM4082239.1"/>
    <property type="molecule type" value="Genomic_DNA"/>
</dbReference>
<reference evidence="7 8" key="1">
    <citation type="submission" date="2022-06" db="EMBL/GenBank/DDBJ databases">
        <title>Actinoplanes abujensis sp. nov., isolated from Nigerian arid soil.</title>
        <authorList>
            <person name="Ding P."/>
        </authorList>
    </citation>
    <scope>NUCLEOTIDE SEQUENCE [LARGE SCALE GENOMIC DNA]</scope>
    <source>
        <strain evidence="8">TRM88002</strain>
    </source>
</reference>
<dbReference type="RefSeq" id="WP_251801958.1">
    <property type="nucleotide sequence ID" value="NZ_JAMQOL010000047.1"/>
</dbReference>
<evidence type="ECO:0000313" key="7">
    <source>
        <dbReference type="EMBL" id="MCM4082239.1"/>
    </source>
</evidence>
<evidence type="ECO:0000256" key="2">
    <source>
        <dbReference type="ARBA" id="ARBA00022727"/>
    </source>
</evidence>
<organism evidence="7 8">
    <name type="scientific">Paractinoplanes hotanensis</name>
    <dbReference type="NCBI Taxonomy" id="2906497"/>
    <lineage>
        <taxon>Bacteria</taxon>
        <taxon>Bacillati</taxon>
        <taxon>Actinomycetota</taxon>
        <taxon>Actinomycetes</taxon>
        <taxon>Micromonosporales</taxon>
        <taxon>Micromonosporaceae</taxon>
        <taxon>Paractinoplanes</taxon>
    </lineage>
</organism>
<keyword evidence="6" id="KW-0067">ATP-binding</keyword>
<evidence type="ECO:0000256" key="6">
    <source>
        <dbReference type="RuleBase" id="RU003331"/>
    </source>
</evidence>
<keyword evidence="1 5" id="KW-0808">Transferase</keyword>
<comment type="similarity">
    <text evidence="5">Belongs to the adenylate kinase family.</text>
</comment>
<dbReference type="Gene3D" id="3.40.50.300">
    <property type="entry name" value="P-loop containing nucleotide triphosphate hydrolases"/>
    <property type="match status" value="1"/>
</dbReference>
<dbReference type="InterPro" id="IPR027417">
    <property type="entry name" value="P-loop_NTPase"/>
</dbReference>
<keyword evidence="2" id="KW-0545">Nucleotide biosynthesis</keyword>
<gene>
    <name evidence="7" type="ORF">LXN57_32200</name>
</gene>
<comment type="caution">
    <text evidence="7">The sequence shown here is derived from an EMBL/GenBank/DDBJ whole genome shotgun (WGS) entry which is preliminary data.</text>
</comment>
<protein>
    <recommendedName>
        <fullName evidence="6">Adenylate kinase</fullName>
        <ecNumber evidence="6">2.7.4.3</ecNumber>
    </recommendedName>
</protein>
<dbReference type="PRINTS" id="PR00094">
    <property type="entry name" value="ADENYLTKNASE"/>
</dbReference>
<keyword evidence="8" id="KW-1185">Reference proteome</keyword>
<accession>A0ABT0Y877</accession>
<keyword evidence="4 5" id="KW-0418">Kinase</keyword>
<dbReference type="InterPro" id="IPR000850">
    <property type="entry name" value="Adenylat/UMP-CMP_kin"/>
</dbReference>
<proteinExistence type="inferred from homology"/>
<dbReference type="Proteomes" id="UP001523216">
    <property type="component" value="Unassembled WGS sequence"/>
</dbReference>
<comment type="subunit">
    <text evidence="6">Monomer.</text>
</comment>
<sequence length="250" mass="27165">MATPTARPLAFVALIGPPGVGKSTASGRLAEAYGARLFRLREFAQLSCAAGWVTPESFLTNDLLGWFSDNTVEALIGEAFLRGRFPLSSLVVCENFPGTAEQVHILRRTAQWLGAPLSIVELNADDDVLRARVDNRWVCGTCEPDLDGQPHRPAQPSLEDTGRCQGCGQRLSRRQSDDPKAFARRLERYRNRLSGIRAAADSFGVSYQQIDTTNSDPADLSRLLRDLSPACLTGVKNDIDNVGAAPAPAR</sequence>
<evidence type="ECO:0000256" key="1">
    <source>
        <dbReference type="ARBA" id="ARBA00022679"/>
    </source>
</evidence>
<comment type="catalytic activity">
    <reaction evidence="6">
        <text>AMP + ATP = 2 ADP</text>
        <dbReference type="Rhea" id="RHEA:12973"/>
        <dbReference type="ChEBI" id="CHEBI:30616"/>
        <dbReference type="ChEBI" id="CHEBI:456215"/>
        <dbReference type="ChEBI" id="CHEBI:456216"/>
        <dbReference type="EC" id="2.7.4.3"/>
    </reaction>
</comment>
<dbReference type="EC" id="2.7.4.3" evidence="6"/>